<dbReference type="AlphaFoldDB" id="A0A840QNL4"/>
<evidence type="ECO:0000259" key="9">
    <source>
        <dbReference type="PROSITE" id="PS52035"/>
    </source>
</evidence>
<keyword evidence="4 10" id="KW-0378">Hydrolase</keyword>
<feature type="active site" description="Proton donor/acceptor" evidence="7">
    <location>
        <position position="325"/>
    </location>
</feature>
<evidence type="ECO:0000256" key="1">
    <source>
        <dbReference type="ARBA" id="ARBA00001947"/>
    </source>
</evidence>
<dbReference type="SMART" id="SM00631">
    <property type="entry name" value="Zn_pept"/>
    <property type="match status" value="1"/>
</dbReference>
<evidence type="ECO:0000256" key="2">
    <source>
        <dbReference type="ARBA" id="ARBA00005988"/>
    </source>
</evidence>
<dbReference type="EMBL" id="JACHHB010000004">
    <property type="protein sequence ID" value="MBB5172937.1"/>
    <property type="molecule type" value="Genomic_DNA"/>
</dbReference>
<accession>A0A840QNL4</accession>
<gene>
    <name evidence="10" type="ORF">HNQ41_001100</name>
</gene>
<keyword evidence="3" id="KW-0645">Protease</keyword>
<dbReference type="EC" id="3.4.19.11" evidence="10"/>
<dbReference type="PANTHER" id="PTHR11705:SF143">
    <property type="entry name" value="SLL0236 PROTEIN"/>
    <property type="match status" value="1"/>
</dbReference>
<keyword evidence="6" id="KW-0482">Metalloprotease</keyword>
<dbReference type="PROSITE" id="PS51782">
    <property type="entry name" value="LYSM"/>
    <property type="match status" value="1"/>
</dbReference>
<dbReference type="CDD" id="cd06229">
    <property type="entry name" value="M14_Endopeptidase_I"/>
    <property type="match status" value="1"/>
</dbReference>
<organism evidence="10 11">
    <name type="scientific">Texcoconibacillus texcoconensis</name>
    <dbReference type="NCBI Taxonomy" id="1095777"/>
    <lineage>
        <taxon>Bacteria</taxon>
        <taxon>Bacillati</taxon>
        <taxon>Bacillota</taxon>
        <taxon>Bacilli</taxon>
        <taxon>Bacillales</taxon>
        <taxon>Bacillaceae</taxon>
        <taxon>Texcoconibacillus</taxon>
    </lineage>
</organism>
<comment type="similarity">
    <text evidence="2 7">Belongs to the peptidase M14 family.</text>
</comment>
<keyword evidence="11" id="KW-1185">Reference proteome</keyword>
<dbReference type="GO" id="GO:0005615">
    <property type="term" value="C:extracellular space"/>
    <property type="evidence" value="ECO:0007669"/>
    <property type="project" value="TreeGrafter"/>
</dbReference>
<comment type="caution">
    <text evidence="10">The sequence shown here is derived from an EMBL/GenBank/DDBJ whole genome shotgun (WGS) entry which is preliminary data.</text>
</comment>
<evidence type="ECO:0000256" key="6">
    <source>
        <dbReference type="ARBA" id="ARBA00023049"/>
    </source>
</evidence>
<dbReference type="GO" id="GO:0006508">
    <property type="term" value="P:proteolysis"/>
    <property type="evidence" value="ECO:0007669"/>
    <property type="project" value="UniProtKB-KW"/>
</dbReference>
<dbReference type="SUPFAM" id="SSF54106">
    <property type="entry name" value="LysM domain"/>
    <property type="match status" value="1"/>
</dbReference>
<evidence type="ECO:0000313" key="11">
    <source>
        <dbReference type="Proteomes" id="UP000551878"/>
    </source>
</evidence>
<proteinExistence type="inferred from homology"/>
<feature type="domain" description="Peptidase M14" evidence="9">
    <location>
        <begin position="66"/>
        <end position="355"/>
    </location>
</feature>
<evidence type="ECO:0000256" key="3">
    <source>
        <dbReference type="ARBA" id="ARBA00022670"/>
    </source>
</evidence>
<dbReference type="InterPro" id="IPR000834">
    <property type="entry name" value="Peptidase_M14"/>
</dbReference>
<dbReference type="PANTHER" id="PTHR11705">
    <property type="entry name" value="PROTEASE FAMILY M14 CARBOXYPEPTIDASE A,B"/>
    <property type="match status" value="1"/>
</dbReference>
<dbReference type="GO" id="GO:0008270">
    <property type="term" value="F:zinc ion binding"/>
    <property type="evidence" value="ECO:0007669"/>
    <property type="project" value="InterPro"/>
</dbReference>
<evidence type="ECO:0000256" key="7">
    <source>
        <dbReference type="PROSITE-ProRule" id="PRU01379"/>
    </source>
</evidence>
<dbReference type="PROSITE" id="PS52035">
    <property type="entry name" value="PEPTIDASE_M14"/>
    <property type="match status" value="1"/>
</dbReference>
<dbReference type="RefSeq" id="WP_246421496.1">
    <property type="nucleotide sequence ID" value="NZ_JACHHB010000004.1"/>
</dbReference>
<evidence type="ECO:0000313" key="10">
    <source>
        <dbReference type="EMBL" id="MBB5172937.1"/>
    </source>
</evidence>
<dbReference type="PRINTS" id="PR00765">
    <property type="entry name" value="CRBOXYPTASEA"/>
</dbReference>
<dbReference type="InterPro" id="IPR018392">
    <property type="entry name" value="LysM"/>
</dbReference>
<evidence type="ECO:0000256" key="4">
    <source>
        <dbReference type="ARBA" id="ARBA00022801"/>
    </source>
</evidence>
<evidence type="ECO:0000256" key="5">
    <source>
        <dbReference type="ARBA" id="ARBA00022833"/>
    </source>
</evidence>
<keyword evidence="5" id="KW-0862">Zinc</keyword>
<dbReference type="GO" id="GO:0004181">
    <property type="term" value="F:metallocarboxypeptidase activity"/>
    <property type="evidence" value="ECO:0007669"/>
    <property type="project" value="InterPro"/>
</dbReference>
<dbReference type="Proteomes" id="UP000551878">
    <property type="component" value="Unassembled WGS sequence"/>
</dbReference>
<name>A0A840QNL4_9BACI</name>
<dbReference type="SUPFAM" id="SSF53187">
    <property type="entry name" value="Zn-dependent exopeptidases"/>
    <property type="match status" value="1"/>
</dbReference>
<comment type="cofactor">
    <cofactor evidence="1">
        <name>Zn(2+)</name>
        <dbReference type="ChEBI" id="CHEBI:29105"/>
    </cofactor>
</comment>
<dbReference type="Gene3D" id="3.40.630.10">
    <property type="entry name" value="Zn peptidases"/>
    <property type="match status" value="1"/>
</dbReference>
<dbReference type="InterPro" id="IPR036779">
    <property type="entry name" value="LysM_dom_sf"/>
</dbReference>
<reference evidence="10 11" key="1">
    <citation type="submission" date="2020-08" db="EMBL/GenBank/DDBJ databases">
        <title>Genomic Encyclopedia of Type Strains, Phase IV (KMG-IV): sequencing the most valuable type-strain genomes for metagenomic binning, comparative biology and taxonomic classification.</title>
        <authorList>
            <person name="Goeker M."/>
        </authorList>
    </citation>
    <scope>NUCLEOTIDE SEQUENCE [LARGE SCALE GENOMIC DNA]</scope>
    <source>
        <strain evidence="10 11">DSM 24696</strain>
    </source>
</reference>
<feature type="domain" description="LysM" evidence="8">
    <location>
        <begin position="2"/>
        <end position="48"/>
    </location>
</feature>
<dbReference type="InterPro" id="IPR034274">
    <property type="entry name" value="ENP1_M14_CPD"/>
</dbReference>
<sequence length="355" mass="41023">MKTYIAGQGDTLRKIAYFHEISPYSLLKVNPWFTSLQDYVQPNTHVWIPTEKEPETAKEKPGSCLYEFGPKDLAMKLSMLQALYPSRLSVKTIGESVCHQPIYHMKIGKGNKHIFYSGGWHANEWMTSKFLVDWVEEVLRALYSENLLYDYNLSQIFESITLHVVPMVNPDGIELVHQGVYDGHPFAQTVRHINRSVERFDHWSANIRGVDLNHQWPAGWEEENLLSPQKPWPRHFGGPHPLSEPEVKAIYQLTNTYPFQHVLTFHSQGQLIYWGYRHKEPKESEEMARKLAVKSSYTPVHTAESDAGYKDWFIQDFKRPGFTIEIGVGQNPLPLSAYEEIWVNNVELALEGLVL</sequence>
<evidence type="ECO:0000259" key="8">
    <source>
        <dbReference type="PROSITE" id="PS51782"/>
    </source>
</evidence>
<dbReference type="Pfam" id="PF00246">
    <property type="entry name" value="Peptidase_M14"/>
    <property type="match status" value="1"/>
</dbReference>
<protein>
    <submittedName>
        <fullName evidence="10">G-D-glutamyl-meso-diaminopimelate peptidase</fullName>
        <ecNumber evidence="10">3.4.19.11</ecNumber>
    </submittedName>
</protein>